<comment type="caution">
    <text evidence="1">The sequence shown here is derived from an EMBL/GenBank/DDBJ whole genome shotgun (WGS) entry which is preliminary data.</text>
</comment>
<accession>A0A8X7BEW6</accession>
<dbReference type="EMBL" id="BMAU01021387">
    <property type="protein sequence ID" value="GFY29236.1"/>
    <property type="molecule type" value="Genomic_DNA"/>
</dbReference>
<evidence type="ECO:0000313" key="1">
    <source>
        <dbReference type="EMBL" id="GFY29236.1"/>
    </source>
</evidence>
<protein>
    <submittedName>
        <fullName evidence="1">Uncharacterized protein</fullName>
    </submittedName>
</protein>
<proteinExistence type="predicted"/>
<gene>
    <name evidence="1" type="ORF">TNCV_4723641</name>
</gene>
<sequence length="114" mass="12861">MCNCKSFPLSKGYGKYFFPMLSRLEDKLESTKSPICSLTRWAVDKKSRFCCKGGAGGRRQRRVELFRSCYRVELFSPAELSCSVRAAESSCFSSCNGFGFRVELFSPTAKLSCF</sequence>
<keyword evidence="2" id="KW-1185">Reference proteome</keyword>
<evidence type="ECO:0000313" key="2">
    <source>
        <dbReference type="Proteomes" id="UP000887159"/>
    </source>
</evidence>
<organism evidence="1 2">
    <name type="scientific">Trichonephila clavipes</name>
    <name type="common">Golden silk orbweaver</name>
    <name type="synonym">Nephila clavipes</name>
    <dbReference type="NCBI Taxonomy" id="2585209"/>
    <lineage>
        <taxon>Eukaryota</taxon>
        <taxon>Metazoa</taxon>
        <taxon>Ecdysozoa</taxon>
        <taxon>Arthropoda</taxon>
        <taxon>Chelicerata</taxon>
        <taxon>Arachnida</taxon>
        <taxon>Araneae</taxon>
        <taxon>Araneomorphae</taxon>
        <taxon>Entelegynae</taxon>
        <taxon>Araneoidea</taxon>
        <taxon>Nephilidae</taxon>
        <taxon>Trichonephila</taxon>
    </lineage>
</organism>
<dbReference type="AlphaFoldDB" id="A0A8X7BEW6"/>
<reference evidence="1" key="1">
    <citation type="submission" date="2020-08" db="EMBL/GenBank/DDBJ databases">
        <title>Multicomponent nature underlies the extraordinary mechanical properties of spider dragline silk.</title>
        <authorList>
            <person name="Kono N."/>
            <person name="Nakamura H."/>
            <person name="Mori M."/>
            <person name="Yoshida Y."/>
            <person name="Ohtoshi R."/>
            <person name="Malay A.D."/>
            <person name="Moran D.A.P."/>
            <person name="Tomita M."/>
            <person name="Numata K."/>
            <person name="Arakawa K."/>
        </authorList>
    </citation>
    <scope>NUCLEOTIDE SEQUENCE</scope>
</reference>
<dbReference type="Proteomes" id="UP000887159">
    <property type="component" value="Unassembled WGS sequence"/>
</dbReference>
<name>A0A8X7BEW6_TRICX</name>